<name>A0AA48HNS8_9ALTE</name>
<reference evidence="1" key="1">
    <citation type="submission" date="2023-01" db="EMBL/GenBank/DDBJ databases">
        <title>Complete genome sequence of Planctobacterium marinum strain Dej080120_11.</title>
        <authorList>
            <person name="Ueki S."/>
            <person name="Maruyama F."/>
        </authorList>
    </citation>
    <scope>NUCLEOTIDE SEQUENCE</scope>
    <source>
        <strain evidence="1">Dej080120_11</strain>
    </source>
</reference>
<organism evidence="1 2">
    <name type="scientific">Planctobacterium marinum</name>
    <dbReference type="NCBI Taxonomy" id="1631968"/>
    <lineage>
        <taxon>Bacteria</taxon>
        <taxon>Pseudomonadati</taxon>
        <taxon>Pseudomonadota</taxon>
        <taxon>Gammaproteobacteria</taxon>
        <taxon>Alteromonadales</taxon>
        <taxon>Alteromonadaceae</taxon>
        <taxon>Planctobacterium</taxon>
    </lineage>
</organism>
<accession>A0AA48HNS8</accession>
<protein>
    <submittedName>
        <fullName evidence="1">Uncharacterized protein</fullName>
    </submittedName>
</protein>
<sequence>MYQLISPIQSISTIESRYPGLLKNYEWIELKALHQPSDEIWSYTTAPKTWEMMGGRSGYALVRDGKAIFYCVTLMN</sequence>
<gene>
    <name evidence="1" type="ORF">MACH26_14430</name>
</gene>
<dbReference type="KEGG" id="pmaw:MACH26_14430"/>
<dbReference type="RefSeq" id="WP_338291931.1">
    <property type="nucleotide sequence ID" value="NZ_AP027272.1"/>
</dbReference>
<dbReference type="Proteomes" id="UP001333710">
    <property type="component" value="Chromosome"/>
</dbReference>
<evidence type="ECO:0000313" key="1">
    <source>
        <dbReference type="EMBL" id="BDX05922.1"/>
    </source>
</evidence>
<keyword evidence="2" id="KW-1185">Reference proteome</keyword>
<evidence type="ECO:0000313" key="2">
    <source>
        <dbReference type="Proteomes" id="UP001333710"/>
    </source>
</evidence>
<dbReference type="EMBL" id="AP027272">
    <property type="protein sequence ID" value="BDX05922.1"/>
    <property type="molecule type" value="Genomic_DNA"/>
</dbReference>
<proteinExistence type="predicted"/>
<dbReference type="AlphaFoldDB" id="A0AA48HNS8"/>